<sequence>MRVIHTNTGDTILQTVQNEAAPRIGDTISLGFEAKVFFRVDERHFIYNESGQVEDIVLMCSDFYVD</sequence>
<evidence type="ECO:0000313" key="1">
    <source>
        <dbReference type="EMBL" id="QPL52418.1"/>
    </source>
</evidence>
<protein>
    <submittedName>
        <fullName evidence="1">Uncharacterized protein</fullName>
    </submittedName>
</protein>
<dbReference type="RefSeq" id="WP_337970678.1">
    <property type="nucleotide sequence ID" value="NZ_CP065217.1"/>
</dbReference>
<name>A0AAJ4LT07_9VIBR</name>
<proteinExistence type="predicted"/>
<gene>
    <name evidence="1" type="ORF">I3X05_10340</name>
</gene>
<dbReference type="AlphaFoldDB" id="A0AAJ4LT07"/>
<dbReference type="EMBL" id="CP065217">
    <property type="protein sequence ID" value="QPL52418.1"/>
    <property type="molecule type" value="Genomic_DNA"/>
</dbReference>
<accession>A0AAJ4LT07</accession>
<reference evidence="1 2" key="1">
    <citation type="submission" date="2020-11" db="EMBL/GenBank/DDBJ databases">
        <title>Complete and Circularized Genome Assembly of a human isolate of Vibrio navarrensis biotype pommerensis with MiSeq and MinION Sequence Data.</title>
        <authorList>
            <person name="Schwartz K."/>
            <person name="Borowiak M."/>
            <person name="Deneke C."/>
            <person name="Balau V."/>
            <person name="Metelmann C."/>
            <person name="Strauch E."/>
        </authorList>
    </citation>
    <scope>NUCLEOTIDE SEQUENCE [LARGE SCALE GENOMIC DNA]</scope>
    <source>
        <strain evidence="1 2">20-VB00237</strain>
    </source>
</reference>
<dbReference type="Proteomes" id="UP000594435">
    <property type="component" value="Chromosome 1"/>
</dbReference>
<evidence type="ECO:0000313" key="2">
    <source>
        <dbReference type="Proteomes" id="UP000594435"/>
    </source>
</evidence>
<organism evidence="1 2">
    <name type="scientific">Vibrio navarrensis</name>
    <dbReference type="NCBI Taxonomy" id="29495"/>
    <lineage>
        <taxon>Bacteria</taxon>
        <taxon>Pseudomonadati</taxon>
        <taxon>Pseudomonadota</taxon>
        <taxon>Gammaproteobacteria</taxon>
        <taxon>Vibrionales</taxon>
        <taxon>Vibrionaceae</taxon>
        <taxon>Vibrio</taxon>
    </lineage>
</organism>